<feature type="region of interest" description="Disordered" evidence="1">
    <location>
        <begin position="1"/>
        <end position="52"/>
    </location>
</feature>
<dbReference type="GO" id="GO:0004523">
    <property type="term" value="F:RNA-DNA hybrid ribonuclease activity"/>
    <property type="evidence" value="ECO:0007669"/>
    <property type="project" value="InterPro"/>
</dbReference>
<dbReference type="CDD" id="cd06222">
    <property type="entry name" value="RNase_H_like"/>
    <property type="match status" value="1"/>
</dbReference>
<dbReference type="Gene3D" id="3.30.420.10">
    <property type="entry name" value="Ribonuclease H-like superfamily/Ribonuclease H"/>
    <property type="match status" value="1"/>
</dbReference>
<dbReference type="InterPro" id="IPR036397">
    <property type="entry name" value="RNaseH_sf"/>
</dbReference>
<organism evidence="3 4">
    <name type="scientific">Sesamum angolense</name>
    <dbReference type="NCBI Taxonomy" id="2727404"/>
    <lineage>
        <taxon>Eukaryota</taxon>
        <taxon>Viridiplantae</taxon>
        <taxon>Streptophyta</taxon>
        <taxon>Embryophyta</taxon>
        <taxon>Tracheophyta</taxon>
        <taxon>Spermatophyta</taxon>
        <taxon>Magnoliopsida</taxon>
        <taxon>eudicotyledons</taxon>
        <taxon>Gunneridae</taxon>
        <taxon>Pentapetalae</taxon>
        <taxon>asterids</taxon>
        <taxon>lamiids</taxon>
        <taxon>Lamiales</taxon>
        <taxon>Pedaliaceae</taxon>
        <taxon>Sesamum</taxon>
    </lineage>
</organism>
<dbReference type="InterPro" id="IPR044730">
    <property type="entry name" value="RNase_H-like_dom_plant"/>
</dbReference>
<feature type="domain" description="RNase H type-1" evidence="2">
    <location>
        <begin position="344"/>
        <end position="451"/>
    </location>
</feature>
<dbReference type="EMBL" id="JACGWL010000003">
    <property type="protein sequence ID" value="KAK4406373.1"/>
    <property type="molecule type" value="Genomic_DNA"/>
</dbReference>
<dbReference type="PANTHER" id="PTHR47074">
    <property type="entry name" value="BNAC02G40300D PROTEIN"/>
    <property type="match status" value="1"/>
</dbReference>
<evidence type="ECO:0000313" key="3">
    <source>
        <dbReference type="EMBL" id="KAK4406373.1"/>
    </source>
</evidence>
<name>A0AAE1X6U6_9LAMI</name>
<dbReference type="InterPro" id="IPR002156">
    <property type="entry name" value="RNaseH_domain"/>
</dbReference>
<evidence type="ECO:0000256" key="1">
    <source>
        <dbReference type="SAM" id="MobiDB-lite"/>
    </source>
</evidence>
<dbReference type="InterPro" id="IPR052929">
    <property type="entry name" value="RNase_H-like_EbsB-rel"/>
</dbReference>
<comment type="caution">
    <text evidence="3">The sequence shown here is derived from an EMBL/GenBank/DDBJ whole genome shotgun (WGS) entry which is preliminary data.</text>
</comment>
<evidence type="ECO:0000313" key="4">
    <source>
        <dbReference type="Proteomes" id="UP001289374"/>
    </source>
</evidence>
<dbReference type="Pfam" id="PF13456">
    <property type="entry name" value="RVT_3"/>
    <property type="match status" value="1"/>
</dbReference>
<gene>
    <name evidence="3" type="ORF">Sango_0643800</name>
</gene>
<feature type="compositionally biased region" description="Basic residues" evidence="1">
    <location>
        <begin position="9"/>
        <end position="18"/>
    </location>
</feature>
<proteinExistence type="predicted"/>
<dbReference type="PANTHER" id="PTHR47074:SF11">
    <property type="entry name" value="REVERSE TRANSCRIPTASE-LIKE PROTEIN"/>
    <property type="match status" value="1"/>
</dbReference>
<sequence length="476" mass="52373">MGEEEGGRRRGRRGRRIWARGCGGSDGGRGKREEEGEEGEEGGGRGEGGSGDGSPLCSCFIVVVTALRCFNLYGVVNFRSLPALLPTTGILSCSSLYHRMETELTRLGKVLALADEEELGVVKPWLDRIISLPNLLLFRETLHESKATHKQGLLSSGMAVSSEGVGISQFVVWRGGKARNGSESGSCRCAPSISHLLFADAIMVFCPASLTIVQHVRKQLASMLGIRLENKHELYLGLPAMAFRLKKALFAALKHRIWRRIHGWHEKTLSQAGKVVLIQAVVQAIPSYVQNLVTKLFPSDFELAMMICWTIWWSRNLTLANKAFLFPMQVNFNRAVLDGGLALGLGVVARNAEGMVLAWMLLRFDRGGPTEVTEAYAATEAVRLALRQHWHQVIIEGDCEPLLLKPSSAQKDCSLVSPLGFDICSLSQQFKSILFSLVRRSRNSMVDFLALQALDLVGDVSYLSRGLDSVLCDDFI</sequence>
<reference evidence="3" key="2">
    <citation type="journal article" date="2024" name="Plant">
        <title>Genomic evolution and insights into agronomic trait innovations of Sesamum species.</title>
        <authorList>
            <person name="Miao H."/>
            <person name="Wang L."/>
            <person name="Qu L."/>
            <person name="Liu H."/>
            <person name="Sun Y."/>
            <person name="Le M."/>
            <person name="Wang Q."/>
            <person name="Wei S."/>
            <person name="Zheng Y."/>
            <person name="Lin W."/>
            <person name="Duan Y."/>
            <person name="Cao H."/>
            <person name="Xiong S."/>
            <person name="Wang X."/>
            <person name="Wei L."/>
            <person name="Li C."/>
            <person name="Ma Q."/>
            <person name="Ju M."/>
            <person name="Zhao R."/>
            <person name="Li G."/>
            <person name="Mu C."/>
            <person name="Tian Q."/>
            <person name="Mei H."/>
            <person name="Zhang T."/>
            <person name="Gao T."/>
            <person name="Zhang H."/>
        </authorList>
    </citation>
    <scope>NUCLEOTIDE SEQUENCE</scope>
    <source>
        <tissue evidence="3">Leaf</tissue>
    </source>
</reference>
<evidence type="ECO:0000259" key="2">
    <source>
        <dbReference type="Pfam" id="PF13456"/>
    </source>
</evidence>
<dbReference type="Proteomes" id="UP001289374">
    <property type="component" value="Unassembled WGS sequence"/>
</dbReference>
<accession>A0AAE1X6U6</accession>
<protein>
    <recommendedName>
        <fullName evidence="2">RNase H type-1 domain-containing protein</fullName>
    </recommendedName>
</protein>
<keyword evidence="4" id="KW-1185">Reference proteome</keyword>
<dbReference type="GO" id="GO:0003676">
    <property type="term" value="F:nucleic acid binding"/>
    <property type="evidence" value="ECO:0007669"/>
    <property type="project" value="InterPro"/>
</dbReference>
<dbReference type="AlphaFoldDB" id="A0AAE1X6U6"/>
<reference evidence="3" key="1">
    <citation type="submission" date="2020-06" db="EMBL/GenBank/DDBJ databases">
        <authorList>
            <person name="Li T."/>
            <person name="Hu X."/>
            <person name="Zhang T."/>
            <person name="Song X."/>
            <person name="Zhang H."/>
            <person name="Dai N."/>
            <person name="Sheng W."/>
            <person name="Hou X."/>
            <person name="Wei L."/>
        </authorList>
    </citation>
    <scope>NUCLEOTIDE SEQUENCE</scope>
    <source>
        <strain evidence="3">K16</strain>
        <tissue evidence="3">Leaf</tissue>
    </source>
</reference>